<dbReference type="EC" id="6.2.1.27" evidence="3"/>
<feature type="domain" description="AMP-dependent synthetase/ligase" evidence="1">
    <location>
        <begin position="134"/>
        <end position="295"/>
    </location>
</feature>
<dbReference type="InterPro" id="IPR000873">
    <property type="entry name" value="AMP-dep_synth/lig_dom"/>
</dbReference>
<name>A0A1Y6IR53_9VIBR</name>
<reference evidence="3 4" key="1">
    <citation type="submission" date="2017-05" db="EMBL/GenBank/DDBJ databases">
        <authorList>
            <person name="Song R."/>
            <person name="Chenine A.L."/>
            <person name="Ruprecht R.M."/>
        </authorList>
    </citation>
    <scope>NUCLEOTIDE SEQUENCE [LARGE SCALE GENOMIC DNA]</scope>
    <source>
        <strain evidence="3 4">CECT 7927</strain>
    </source>
</reference>
<keyword evidence="5" id="KW-1185">Reference proteome</keyword>
<sequence>MNAAFRPLSRLFDNQCSNVCRTADHIVSYDGPELRYDWQTFTDNVVYTYQQLKQTPAKRIAICCIDSYFFTVGFSAACLAGKHLILPGNYQPEALSALSDQFDLLLCDDLFHPPENLVHQRITTQTTPTSFHSAFQLPEIKPEETAITMFTSGSSGTPKAIAKTLHQLETEVATLERLWGEHIAGSVIESTVSHQHIYGLLFRILWPLCSGRAFSARNLEYPEQIINRLSADTTLISSPAMLKRFPDGISSASARAVFSSGGPLSFATAVQINRLLGHYPVEIFGSTETGGIAYRQQYQDGQLWTLFPDIQAHTNHEGCLCLLSPHVTPDLWYQSSDICQFHSQRQFELKGRTDRIVKIEEKRVSLSEVEQCIDNLKWIQESTVISLQEEKRLILAAMLVLSPQGEQQLLSQGKGRFWIQLRQELRQWLEPVVIPKRFRVVHEIPVNSQGKKQLSEIRKHFETTPGNQDI</sequence>
<evidence type="ECO:0000313" key="5">
    <source>
        <dbReference type="Proteomes" id="UP001283366"/>
    </source>
</evidence>
<dbReference type="SUPFAM" id="SSF56801">
    <property type="entry name" value="Acetyl-CoA synthetase-like"/>
    <property type="match status" value="1"/>
</dbReference>
<dbReference type="InterPro" id="IPR042099">
    <property type="entry name" value="ANL_N_sf"/>
</dbReference>
<dbReference type="EMBL" id="FXXI01000002">
    <property type="protein sequence ID" value="SMS00124.1"/>
    <property type="molecule type" value="Genomic_DNA"/>
</dbReference>
<dbReference type="Gene3D" id="3.40.50.12780">
    <property type="entry name" value="N-terminal domain of ligase-like"/>
    <property type="match status" value="1"/>
</dbReference>
<dbReference type="AlphaFoldDB" id="A0A1Y6IR53"/>
<dbReference type="Proteomes" id="UP000196125">
    <property type="component" value="Unassembled WGS sequence"/>
</dbReference>
<reference evidence="2 5" key="2">
    <citation type="submission" date="2023-11" db="EMBL/GenBank/DDBJ databases">
        <title>Plant-associative lifestyle of Vibrio porteresiae and its evolutionary dynamics.</title>
        <authorList>
            <person name="Rameshkumar N."/>
            <person name="Kirti K."/>
        </authorList>
    </citation>
    <scope>NUCLEOTIDE SEQUENCE [LARGE SCALE GENOMIC DNA]</scope>
    <source>
        <strain evidence="2 5">MSSRF38</strain>
    </source>
</reference>
<dbReference type="Pfam" id="PF00501">
    <property type="entry name" value="AMP-binding"/>
    <property type="match status" value="1"/>
</dbReference>
<dbReference type="PANTHER" id="PTHR45398">
    <property type="match status" value="1"/>
</dbReference>
<protein>
    <submittedName>
        <fullName evidence="3">3-hydroxybenzoate--CoA/4-hydroxybenzoate--CoA ligase</fullName>
        <ecNumber evidence="3">6.2.1.27</ecNumber>
    </submittedName>
    <submittedName>
        <fullName evidence="2">AMP-binding protein</fullName>
    </submittedName>
</protein>
<accession>A0A1Y6IR53</accession>
<dbReference type="RefSeq" id="WP_234993558.1">
    <property type="nucleotide sequence ID" value="NZ_AP024883.1"/>
</dbReference>
<gene>
    <name evidence="3" type="primary">hcl</name>
    <name evidence="2" type="ORF">SBX37_02925</name>
    <name evidence="3" type="ORF">VIM7927_01365</name>
</gene>
<dbReference type="EMBL" id="JAWRCO010000001">
    <property type="protein sequence ID" value="MDW6001849.1"/>
    <property type="molecule type" value="Genomic_DNA"/>
</dbReference>
<evidence type="ECO:0000259" key="1">
    <source>
        <dbReference type="Pfam" id="PF00501"/>
    </source>
</evidence>
<proteinExistence type="predicted"/>
<organism evidence="3 4">
    <name type="scientific">Vibrio mangrovi</name>
    <dbReference type="NCBI Taxonomy" id="474394"/>
    <lineage>
        <taxon>Bacteria</taxon>
        <taxon>Pseudomonadati</taxon>
        <taxon>Pseudomonadota</taxon>
        <taxon>Gammaproteobacteria</taxon>
        <taxon>Vibrionales</taxon>
        <taxon>Vibrionaceae</taxon>
        <taxon>Vibrio</taxon>
    </lineage>
</organism>
<keyword evidence="3" id="KW-0436">Ligase</keyword>
<dbReference type="Gene3D" id="3.30.300.30">
    <property type="match status" value="1"/>
</dbReference>
<evidence type="ECO:0000313" key="2">
    <source>
        <dbReference type="EMBL" id="MDW6001849.1"/>
    </source>
</evidence>
<dbReference type="InterPro" id="IPR045851">
    <property type="entry name" value="AMP-bd_C_sf"/>
</dbReference>
<evidence type="ECO:0000313" key="3">
    <source>
        <dbReference type="EMBL" id="SMS00124.1"/>
    </source>
</evidence>
<dbReference type="GO" id="GO:0018859">
    <property type="term" value="F:4-hydroxybenzoate-CoA ligase activity"/>
    <property type="evidence" value="ECO:0007669"/>
    <property type="project" value="UniProtKB-EC"/>
</dbReference>
<evidence type="ECO:0000313" key="4">
    <source>
        <dbReference type="Proteomes" id="UP000196125"/>
    </source>
</evidence>
<dbReference type="PANTHER" id="PTHR45398:SF1">
    <property type="entry name" value="ENZYME, PUTATIVE (JCVI)-RELATED"/>
    <property type="match status" value="1"/>
</dbReference>
<dbReference type="Proteomes" id="UP001283366">
    <property type="component" value="Unassembled WGS sequence"/>
</dbReference>